<dbReference type="RefSeq" id="WP_011194167.1">
    <property type="nucleotide sequence ID" value="NC_006177.1"/>
</dbReference>
<dbReference type="STRING" id="292459.STH32"/>
<evidence type="ECO:0000313" key="1">
    <source>
        <dbReference type="EMBL" id="BAD39017.1"/>
    </source>
</evidence>
<dbReference type="AlphaFoldDB" id="Q67TH6"/>
<protein>
    <submittedName>
        <fullName evidence="1">Uncharacterized protein</fullName>
    </submittedName>
</protein>
<dbReference type="KEGG" id="sth:STH32"/>
<dbReference type="EMBL" id="AP006840">
    <property type="protein sequence ID" value="BAD39017.1"/>
    <property type="molecule type" value="Genomic_DNA"/>
</dbReference>
<keyword evidence="2" id="KW-1185">Reference proteome</keyword>
<evidence type="ECO:0000313" key="2">
    <source>
        <dbReference type="Proteomes" id="UP000000417"/>
    </source>
</evidence>
<name>Q67TH6_SYMTH</name>
<proteinExistence type="predicted"/>
<dbReference type="Proteomes" id="UP000000417">
    <property type="component" value="Chromosome"/>
</dbReference>
<gene>
    <name evidence="1" type="ordered locus">STH32</name>
</gene>
<organism evidence="1 2">
    <name type="scientific">Symbiobacterium thermophilum (strain DSM 24528 / JCM 14929 / IAM 14863 / T)</name>
    <dbReference type="NCBI Taxonomy" id="292459"/>
    <lineage>
        <taxon>Bacteria</taxon>
        <taxon>Bacillati</taxon>
        <taxon>Bacillota</taxon>
        <taxon>Clostridia</taxon>
        <taxon>Eubacteriales</taxon>
        <taxon>Symbiobacteriaceae</taxon>
        <taxon>Symbiobacterium</taxon>
    </lineage>
</organism>
<reference evidence="1 2" key="1">
    <citation type="journal article" date="2004" name="Nucleic Acids Res.">
        <title>Genome sequence of Symbiobacterium thermophilum, an uncultivable bacterium that depends on microbial commensalism.</title>
        <authorList>
            <person name="Ueda K."/>
            <person name="Yamashita A."/>
            <person name="Ishikawa J."/>
            <person name="Shimada M."/>
            <person name="Watsuji T."/>
            <person name="Morimura K."/>
            <person name="Ikeda H."/>
            <person name="Hattori M."/>
            <person name="Beppu T."/>
        </authorList>
    </citation>
    <scope>NUCLEOTIDE SEQUENCE [LARGE SCALE GENOMIC DNA]</scope>
    <source>
        <strain evidence="2">T / IAM 14863</strain>
    </source>
</reference>
<sequence>MGIAVLATSFLLLVSARQDFHRLSPEPREPGQLAAQLVSLFLEGAAAG</sequence>
<accession>Q67TH6</accession>
<dbReference type="HOGENOM" id="CLU_3158618_0_0_9"/>